<feature type="region of interest" description="Disordered" evidence="2">
    <location>
        <begin position="1"/>
        <end position="37"/>
    </location>
</feature>
<keyword evidence="3" id="KW-1133">Transmembrane helix</keyword>
<evidence type="ECO:0000256" key="2">
    <source>
        <dbReference type="SAM" id="MobiDB-lite"/>
    </source>
</evidence>
<gene>
    <name evidence="5" type="ORF">A2826_01050</name>
</gene>
<organism evidence="5 6">
    <name type="scientific">Candidatus Doudnabacteria bacterium RIFCSPHIGHO2_01_FULL_43_23</name>
    <dbReference type="NCBI Taxonomy" id="1817822"/>
    <lineage>
        <taxon>Bacteria</taxon>
        <taxon>Candidatus Doudnaibacteriota</taxon>
    </lineage>
</organism>
<proteinExistence type="inferred from homology"/>
<feature type="domain" description="Cell envelope-related transcriptional attenuator" evidence="4">
    <location>
        <begin position="147"/>
        <end position="312"/>
    </location>
</feature>
<dbReference type="InterPro" id="IPR050922">
    <property type="entry name" value="LytR/CpsA/Psr_CW_biosynth"/>
</dbReference>
<dbReference type="Gene3D" id="3.40.630.190">
    <property type="entry name" value="LCP protein"/>
    <property type="match status" value="1"/>
</dbReference>
<dbReference type="Proteomes" id="UP000177912">
    <property type="component" value="Unassembled WGS sequence"/>
</dbReference>
<dbReference type="STRING" id="1817822.A2826_01050"/>
<name>A0A1F5NRA4_9BACT</name>
<dbReference type="AlphaFoldDB" id="A0A1F5NRA4"/>
<evidence type="ECO:0000259" key="4">
    <source>
        <dbReference type="Pfam" id="PF03816"/>
    </source>
</evidence>
<feature type="transmembrane region" description="Helical" evidence="3">
    <location>
        <begin position="70"/>
        <end position="91"/>
    </location>
</feature>
<protein>
    <recommendedName>
        <fullName evidence="4">Cell envelope-related transcriptional attenuator domain-containing protein</fullName>
    </recommendedName>
</protein>
<comment type="similarity">
    <text evidence="1">Belongs to the LytR/CpsA/Psr (LCP) family.</text>
</comment>
<keyword evidence="3" id="KW-0812">Transmembrane</keyword>
<evidence type="ECO:0000256" key="1">
    <source>
        <dbReference type="ARBA" id="ARBA00006068"/>
    </source>
</evidence>
<dbReference type="PANTHER" id="PTHR33392">
    <property type="entry name" value="POLYISOPRENYL-TEICHOIC ACID--PEPTIDOGLYCAN TEICHOIC ACID TRANSFERASE TAGU"/>
    <property type="match status" value="1"/>
</dbReference>
<dbReference type="InterPro" id="IPR004474">
    <property type="entry name" value="LytR_CpsA_psr"/>
</dbReference>
<dbReference type="NCBIfam" id="TIGR00350">
    <property type="entry name" value="lytR_cpsA_psr"/>
    <property type="match status" value="1"/>
</dbReference>
<feature type="compositionally biased region" description="Basic residues" evidence="2">
    <location>
        <begin position="16"/>
        <end position="27"/>
    </location>
</feature>
<comment type="caution">
    <text evidence="5">The sequence shown here is derived from an EMBL/GenBank/DDBJ whole genome shotgun (WGS) entry which is preliminary data.</text>
</comment>
<dbReference type="PANTHER" id="PTHR33392:SF6">
    <property type="entry name" value="POLYISOPRENYL-TEICHOIC ACID--PEPTIDOGLYCAN TEICHOIC ACID TRANSFERASE TAGU"/>
    <property type="match status" value="1"/>
</dbReference>
<sequence>MFEEDVQKSSIDSILQKRKGTKPKKTKRPEPEKPKTVIEEAFATDSDSPPAFNLSKKDNSKNKFYKRKKFWWSLATIIVIAGVLWGGFWLFSMGKRIFQGSSPFSFFSSFGSLVTSDDTPLLGEDEGEINILLLGIGGAGHEGGTLADTIILASVHPGQDDKPGEVSLLSVPRDFIVFLPAGYDYRKINSAYAYGELAGEGQGAQWMQDVIEDWTGLSVPYYAVIDFTGFEQVIDDLEGIEINVGNGFSDSSYPDNNYGYLPTITFEKGPQHMDGQRALQFVRSRYGTNGEGSDFARSRRQQQVLSAIKQKATELRISTNLGTVTKLLDTFADNFKTNMTPPELKKLYDLTKEISQENILPFALDYSTGIICNELVEETGAAVITVCPGNTKEDVRRVVADRFNISRTQKESPLIEFQNATKVNFLAQRAADELTSEFTETVTANYPGEDLLETSIIYDLSGGTKPLTLSFLTSKLSVPVLTDYPFIEALSDPKPDFVVVLGQDAAVKFPLK</sequence>
<evidence type="ECO:0000256" key="3">
    <source>
        <dbReference type="SAM" id="Phobius"/>
    </source>
</evidence>
<keyword evidence="3" id="KW-0472">Membrane</keyword>
<accession>A0A1F5NRA4</accession>
<dbReference type="Pfam" id="PF03816">
    <property type="entry name" value="LytR_cpsA_psr"/>
    <property type="match status" value="1"/>
</dbReference>
<feature type="compositionally biased region" description="Basic and acidic residues" evidence="2">
    <location>
        <begin position="28"/>
        <end position="37"/>
    </location>
</feature>
<dbReference type="EMBL" id="MFEI01000039">
    <property type="protein sequence ID" value="OGE80153.1"/>
    <property type="molecule type" value="Genomic_DNA"/>
</dbReference>
<reference evidence="5 6" key="1">
    <citation type="journal article" date="2016" name="Nat. Commun.">
        <title>Thousands of microbial genomes shed light on interconnected biogeochemical processes in an aquifer system.</title>
        <authorList>
            <person name="Anantharaman K."/>
            <person name="Brown C.T."/>
            <person name="Hug L.A."/>
            <person name="Sharon I."/>
            <person name="Castelle C.J."/>
            <person name="Probst A.J."/>
            <person name="Thomas B.C."/>
            <person name="Singh A."/>
            <person name="Wilkins M.J."/>
            <person name="Karaoz U."/>
            <person name="Brodie E.L."/>
            <person name="Williams K.H."/>
            <person name="Hubbard S.S."/>
            <person name="Banfield J.F."/>
        </authorList>
    </citation>
    <scope>NUCLEOTIDE SEQUENCE [LARGE SCALE GENOMIC DNA]</scope>
</reference>
<evidence type="ECO:0000313" key="6">
    <source>
        <dbReference type="Proteomes" id="UP000177912"/>
    </source>
</evidence>
<evidence type="ECO:0000313" key="5">
    <source>
        <dbReference type="EMBL" id="OGE80153.1"/>
    </source>
</evidence>